<evidence type="ECO:0008006" key="4">
    <source>
        <dbReference type="Google" id="ProtNLM"/>
    </source>
</evidence>
<evidence type="ECO:0000313" key="3">
    <source>
        <dbReference type="Proteomes" id="UP000625711"/>
    </source>
</evidence>
<proteinExistence type="predicted"/>
<protein>
    <recommendedName>
        <fullName evidence="4">Haloacid dehalogenase-like hydrolase</fullName>
    </recommendedName>
</protein>
<sequence length="72" mass="8175">MNLSKLRLVTFDVTGTLLRLRTAPGQQYGEIGAMYGIVADNNMLNRNFKEQFIRMNAEHPNYGLKSGIGWEN</sequence>
<dbReference type="PANTHER" id="PTHR46191:SF2">
    <property type="entry name" value="HALOACID DEHALOGENASE-LIKE HYDROLASE DOMAIN-CONTAINING PROTEIN 3"/>
    <property type="match status" value="1"/>
</dbReference>
<dbReference type="EMBL" id="JAACXV010002729">
    <property type="protein sequence ID" value="KAF7277347.1"/>
    <property type="molecule type" value="Genomic_DNA"/>
</dbReference>
<dbReference type="InterPro" id="IPR036412">
    <property type="entry name" value="HAD-like_sf"/>
</dbReference>
<evidence type="ECO:0000313" key="1">
    <source>
        <dbReference type="EMBL" id="KAF7277059.1"/>
    </source>
</evidence>
<dbReference type="OrthoDB" id="444127at2759"/>
<name>A0A834IAJ9_RHYFE</name>
<dbReference type="Gene3D" id="1.10.150.720">
    <property type="entry name" value="Haloacid dehalogenase-like hydrolase"/>
    <property type="match status" value="1"/>
</dbReference>
<dbReference type="Proteomes" id="UP000625711">
    <property type="component" value="Unassembled WGS sequence"/>
</dbReference>
<dbReference type="GO" id="GO:0005634">
    <property type="term" value="C:nucleus"/>
    <property type="evidence" value="ECO:0007669"/>
    <property type="project" value="TreeGrafter"/>
</dbReference>
<dbReference type="SUPFAM" id="SSF56784">
    <property type="entry name" value="HAD-like"/>
    <property type="match status" value="1"/>
</dbReference>
<dbReference type="PANTHER" id="PTHR46191">
    <property type="match status" value="1"/>
</dbReference>
<gene>
    <name evidence="2" type="ORF">GWI33_008565</name>
    <name evidence="1" type="ORF">GWI33_009488</name>
</gene>
<organism evidence="1 3">
    <name type="scientific">Rhynchophorus ferrugineus</name>
    <name type="common">Red palm weevil</name>
    <name type="synonym">Curculio ferrugineus</name>
    <dbReference type="NCBI Taxonomy" id="354439"/>
    <lineage>
        <taxon>Eukaryota</taxon>
        <taxon>Metazoa</taxon>
        <taxon>Ecdysozoa</taxon>
        <taxon>Arthropoda</taxon>
        <taxon>Hexapoda</taxon>
        <taxon>Insecta</taxon>
        <taxon>Pterygota</taxon>
        <taxon>Neoptera</taxon>
        <taxon>Endopterygota</taxon>
        <taxon>Coleoptera</taxon>
        <taxon>Polyphaga</taxon>
        <taxon>Cucujiformia</taxon>
        <taxon>Curculionidae</taxon>
        <taxon>Dryophthorinae</taxon>
        <taxon>Rhynchophorus</taxon>
    </lineage>
</organism>
<dbReference type="InterPro" id="IPR023214">
    <property type="entry name" value="HAD_sf"/>
</dbReference>
<keyword evidence="3" id="KW-1185">Reference proteome</keyword>
<comment type="caution">
    <text evidence="1">The sequence shown here is derived from an EMBL/GenBank/DDBJ whole genome shotgun (WGS) entry which is preliminary data.</text>
</comment>
<reference evidence="1" key="1">
    <citation type="submission" date="2020-08" db="EMBL/GenBank/DDBJ databases">
        <title>Genome sequencing and assembly of the red palm weevil Rhynchophorus ferrugineus.</title>
        <authorList>
            <person name="Dias G.B."/>
            <person name="Bergman C.M."/>
            <person name="Manee M."/>
        </authorList>
    </citation>
    <scope>NUCLEOTIDE SEQUENCE</scope>
    <source>
        <strain evidence="1">AA-2017</strain>
        <tissue evidence="1">Whole larva</tissue>
    </source>
</reference>
<dbReference type="EMBL" id="JAACXV010004384">
    <property type="protein sequence ID" value="KAF7277059.1"/>
    <property type="molecule type" value="Genomic_DNA"/>
</dbReference>
<evidence type="ECO:0000313" key="2">
    <source>
        <dbReference type="EMBL" id="KAF7277347.1"/>
    </source>
</evidence>
<feature type="non-terminal residue" evidence="1">
    <location>
        <position position="72"/>
    </location>
</feature>
<dbReference type="Gene3D" id="3.40.50.1000">
    <property type="entry name" value="HAD superfamily/HAD-like"/>
    <property type="match status" value="1"/>
</dbReference>
<dbReference type="InterPro" id="IPR051828">
    <property type="entry name" value="HAD-like_hydrolase_domain"/>
</dbReference>
<accession>A0A834IAJ9</accession>
<dbReference type="AlphaFoldDB" id="A0A834IAJ9"/>
<dbReference type="InterPro" id="IPR044924">
    <property type="entry name" value="HAD-SF_hydro_IA_REG-2-like_cap"/>
</dbReference>